<dbReference type="InterPro" id="IPR036597">
    <property type="entry name" value="Fido-like_dom_sf"/>
</dbReference>
<feature type="binding site" evidence="2">
    <location>
        <begin position="219"/>
        <end position="220"/>
    </location>
    <ligand>
        <name>ATP</name>
        <dbReference type="ChEBI" id="CHEBI:30616"/>
    </ligand>
</feature>
<evidence type="ECO:0000313" key="5">
    <source>
        <dbReference type="EMBL" id="AJC12383.1"/>
    </source>
</evidence>
<feature type="site" description="Important for autoinhibition of adenylyltransferase activity" evidence="3">
    <location>
        <position position="55"/>
    </location>
</feature>
<dbReference type="OrthoDB" id="9813719at2"/>
<reference evidence="6" key="1">
    <citation type="submission" date="2014-08" db="EMBL/GenBank/DDBJ databases">
        <title>Coriobacteriaceae sp. complete genome.</title>
        <authorList>
            <person name="Looft T."/>
            <person name="Bayles D.O."/>
            <person name="Stanton T.B."/>
        </authorList>
    </citation>
    <scope>NUCLEOTIDE SEQUENCE [LARGE SCALE GENOMIC DNA]</scope>
    <source>
        <strain evidence="6">68-1-3</strain>
    </source>
</reference>
<dbReference type="PANTHER" id="PTHR13504">
    <property type="entry name" value="FIDO DOMAIN-CONTAINING PROTEIN DDB_G0283145"/>
    <property type="match status" value="1"/>
</dbReference>
<keyword evidence="6" id="KW-1185">Reference proteome</keyword>
<dbReference type="Gene3D" id="1.10.10.10">
    <property type="entry name" value="Winged helix-like DNA-binding domain superfamily/Winged helix DNA-binding domain"/>
    <property type="match status" value="1"/>
</dbReference>
<evidence type="ECO:0000313" key="6">
    <source>
        <dbReference type="Proteomes" id="UP000031121"/>
    </source>
</evidence>
<dbReference type="Pfam" id="PF02661">
    <property type="entry name" value="Fic"/>
    <property type="match status" value="1"/>
</dbReference>
<dbReference type="KEGG" id="cbac:JI75_06655"/>
<gene>
    <name evidence="5" type="ORF">JI75_06655</name>
</gene>
<keyword evidence="2" id="KW-0547">Nucleotide-binding</keyword>
<dbReference type="Gene3D" id="1.10.3290.10">
    <property type="entry name" value="Fido-like domain"/>
    <property type="match status" value="1"/>
</dbReference>
<keyword evidence="2" id="KW-0067">ATP-binding</keyword>
<evidence type="ECO:0000256" key="3">
    <source>
        <dbReference type="PIRSR" id="PIRSR640198-3"/>
    </source>
</evidence>
<name>A0A0A8B6C3_9ACTN</name>
<proteinExistence type="predicted"/>
<dbReference type="AlphaFoldDB" id="A0A0A8B6C3"/>
<feature type="binding site" evidence="2">
    <location>
        <begin position="129"/>
        <end position="137"/>
    </location>
    <ligand>
        <name>ATP</name>
        <dbReference type="ChEBI" id="CHEBI:30616"/>
    </ligand>
</feature>
<dbReference type="Proteomes" id="UP000031121">
    <property type="component" value="Chromosome"/>
</dbReference>
<feature type="domain" description="Fido" evidence="4">
    <location>
        <begin position="99"/>
        <end position="241"/>
    </location>
</feature>
<dbReference type="PROSITE" id="PS51459">
    <property type="entry name" value="FIDO"/>
    <property type="match status" value="1"/>
</dbReference>
<dbReference type="GO" id="GO:0005524">
    <property type="term" value="F:ATP binding"/>
    <property type="evidence" value="ECO:0007669"/>
    <property type="project" value="UniProtKB-KW"/>
</dbReference>
<organism evidence="5 6">
    <name type="scientific">Berryella intestinalis</name>
    <dbReference type="NCBI Taxonomy" id="1531429"/>
    <lineage>
        <taxon>Bacteria</taxon>
        <taxon>Bacillati</taxon>
        <taxon>Actinomycetota</taxon>
        <taxon>Coriobacteriia</taxon>
        <taxon>Eggerthellales</taxon>
        <taxon>Eggerthellaceae</taxon>
        <taxon>Berryella</taxon>
    </lineage>
</organism>
<sequence>MAYRPPFNRNDRIDSLCMEIAELVGMISPEAPLAKSPTLHRELRIKTIHSSLLIEGNKLAEQAVTAILDGKRVLGNSNDILEVENAKRAYDLISELDPCSLEDLLRVHGVMMENLVSEAGRFRSGNVGVFDGDALIHAGTPAAYVPKVMADIFAWLKTTPTHPLLASCIFHFEFEFCHPFSDGNGRTGRLWHTLILSKWRPVLAWLPIESTIRQRQTGYYEALAKSDSMGSSEVFVEFMLEVIRDSILPFAKPTGERDAMKSRTIEFFKENPCANIDQLAGHLGRSKRSVERLVAELKEDGRLLREGSARAGKWIAVE</sequence>
<dbReference type="InterPro" id="IPR040198">
    <property type="entry name" value="Fido_containing"/>
</dbReference>
<evidence type="ECO:0000259" key="4">
    <source>
        <dbReference type="PROSITE" id="PS51459"/>
    </source>
</evidence>
<evidence type="ECO:0000256" key="2">
    <source>
        <dbReference type="PIRSR" id="PIRSR640198-2"/>
    </source>
</evidence>
<dbReference type="InterPro" id="IPR036388">
    <property type="entry name" value="WH-like_DNA-bd_sf"/>
</dbReference>
<dbReference type="STRING" id="1531429.JI75_06655"/>
<feature type="active site" evidence="1">
    <location>
        <position position="178"/>
    </location>
</feature>
<evidence type="ECO:0000256" key="1">
    <source>
        <dbReference type="PIRSR" id="PIRSR640198-1"/>
    </source>
</evidence>
<dbReference type="InterPro" id="IPR003812">
    <property type="entry name" value="Fido"/>
</dbReference>
<accession>A0A0A8B6C3</accession>
<dbReference type="HOGENOM" id="CLU_047250_0_0_11"/>
<feature type="binding site" evidence="2">
    <location>
        <begin position="182"/>
        <end position="189"/>
    </location>
    <ligand>
        <name>ATP</name>
        <dbReference type="ChEBI" id="CHEBI:30616"/>
    </ligand>
</feature>
<dbReference type="EMBL" id="CP009302">
    <property type="protein sequence ID" value="AJC12383.1"/>
    <property type="molecule type" value="Genomic_DNA"/>
</dbReference>
<dbReference type="PANTHER" id="PTHR13504:SF38">
    <property type="entry name" value="FIDO DOMAIN-CONTAINING PROTEIN"/>
    <property type="match status" value="1"/>
</dbReference>
<reference evidence="5 6" key="2">
    <citation type="journal article" date="2015" name="Genome Announc.">
        <title>Complete Genome Sequence of Coriobacteriaceae Strain 68-1-3, a Novel Mucus-Degrading Isolate from the Swine Intestinal Tract.</title>
        <authorList>
            <person name="Looft T."/>
            <person name="Bayles D.O."/>
            <person name="Alt D.P."/>
            <person name="Stanton T.B."/>
        </authorList>
    </citation>
    <scope>NUCLEOTIDE SEQUENCE [LARGE SCALE GENOMIC DNA]</scope>
    <source>
        <strain evidence="5 6">68-1-3</strain>
    </source>
</reference>
<dbReference type="SUPFAM" id="SSF140931">
    <property type="entry name" value="Fic-like"/>
    <property type="match status" value="1"/>
</dbReference>
<protein>
    <submittedName>
        <fullName evidence="5">Cell filamentation protein Fic</fullName>
    </submittedName>
</protein>